<feature type="non-terminal residue" evidence="1">
    <location>
        <position position="73"/>
    </location>
</feature>
<sequence length="73" mass="8928">NTAWSIRDGEDPYLWDIRILGDVIKQLMNNEYQEEQVIRFDSYMLFKKRKNEEDNVSYKQKYAESAFMRPDAW</sequence>
<reference evidence="1" key="1">
    <citation type="submission" date="2022-04" db="EMBL/GenBank/DDBJ databases">
        <title>A functionally conserved STORR gene fusion in Papaver species that diverged 16.8 million years ago.</title>
        <authorList>
            <person name="Catania T."/>
        </authorList>
    </citation>
    <scope>NUCLEOTIDE SEQUENCE</scope>
    <source>
        <strain evidence="1">S-188037</strain>
    </source>
</reference>
<protein>
    <submittedName>
        <fullName evidence="1">Uncharacterized protein</fullName>
    </submittedName>
</protein>
<gene>
    <name evidence="1" type="ORF">MKW98_015023</name>
</gene>
<evidence type="ECO:0000313" key="1">
    <source>
        <dbReference type="EMBL" id="KAI3871123.1"/>
    </source>
</evidence>
<dbReference type="Proteomes" id="UP001202328">
    <property type="component" value="Unassembled WGS sequence"/>
</dbReference>
<dbReference type="AlphaFoldDB" id="A0AAD4S728"/>
<name>A0AAD4S728_9MAGN</name>
<dbReference type="EMBL" id="JAJJMB010013076">
    <property type="protein sequence ID" value="KAI3871123.1"/>
    <property type="molecule type" value="Genomic_DNA"/>
</dbReference>
<keyword evidence="2" id="KW-1185">Reference proteome</keyword>
<organism evidence="1 2">
    <name type="scientific">Papaver atlanticum</name>
    <dbReference type="NCBI Taxonomy" id="357466"/>
    <lineage>
        <taxon>Eukaryota</taxon>
        <taxon>Viridiplantae</taxon>
        <taxon>Streptophyta</taxon>
        <taxon>Embryophyta</taxon>
        <taxon>Tracheophyta</taxon>
        <taxon>Spermatophyta</taxon>
        <taxon>Magnoliopsida</taxon>
        <taxon>Ranunculales</taxon>
        <taxon>Papaveraceae</taxon>
        <taxon>Papaveroideae</taxon>
        <taxon>Papaver</taxon>
    </lineage>
</organism>
<evidence type="ECO:0000313" key="2">
    <source>
        <dbReference type="Proteomes" id="UP001202328"/>
    </source>
</evidence>
<accession>A0AAD4S728</accession>
<comment type="caution">
    <text evidence="1">The sequence shown here is derived from an EMBL/GenBank/DDBJ whole genome shotgun (WGS) entry which is preliminary data.</text>
</comment>
<feature type="non-terminal residue" evidence="1">
    <location>
        <position position="1"/>
    </location>
</feature>
<proteinExistence type="predicted"/>